<organism evidence="2 3">
    <name type="scientific">Enterococcus hirae</name>
    <dbReference type="NCBI Taxonomy" id="1354"/>
    <lineage>
        <taxon>Bacteria</taxon>
        <taxon>Bacillati</taxon>
        <taxon>Bacillota</taxon>
        <taxon>Bacilli</taxon>
        <taxon>Lactobacillales</taxon>
        <taxon>Enterococcaceae</taxon>
        <taxon>Enterococcus</taxon>
    </lineage>
</organism>
<feature type="non-terminal residue" evidence="2">
    <location>
        <position position="471"/>
    </location>
</feature>
<evidence type="ECO:0008006" key="4">
    <source>
        <dbReference type="Google" id="ProtNLM"/>
    </source>
</evidence>
<proteinExistence type="predicted"/>
<feature type="compositionally biased region" description="Basic and acidic residues" evidence="1">
    <location>
        <begin position="1"/>
        <end position="20"/>
    </location>
</feature>
<feature type="region of interest" description="Disordered" evidence="1">
    <location>
        <begin position="1"/>
        <end position="28"/>
    </location>
</feature>
<protein>
    <recommendedName>
        <fullName evidence="4">Helix-turn-helix type 11 domain-containing protein</fullName>
    </recommendedName>
</protein>
<dbReference type="EMBL" id="LESJ01000002">
    <property type="protein sequence ID" value="RBT70698.1"/>
    <property type="molecule type" value="Genomic_DNA"/>
</dbReference>
<feature type="compositionally biased region" description="Basic and acidic residues" evidence="1">
    <location>
        <begin position="193"/>
        <end position="225"/>
    </location>
</feature>
<evidence type="ECO:0000256" key="1">
    <source>
        <dbReference type="SAM" id="MobiDB-lite"/>
    </source>
</evidence>
<comment type="caution">
    <text evidence="2">The sequence shown here is derived from an EMBL/GenBank/DDBJ whole genome shotgun (WGS) entry which is preliminary data.</text>
</comment>
<feature type="region of interest" description="Disordered" evidence="1">
    <location>
        <begin position="193"/>
        <end position="248"/>
    </location>
</feature>
<gene>
    <name evidence="2" type="ORF">EB03_00565</name>
</gene>
<evidence type="ECO:0000313" key="3">
    <source>
        <dbReference type="Proteomes" id="UP000253498"/>
    </source>
</evidence>
<feature type="compositionally biased region" description="Basic residues" evidence="1">
    <location>
        <begin position="238"/>
        <end position="247"/>
    </location>
</feature>
<accession>A0AB37IQK9</accession>
<evidence type="ECO:0000313" key="2">
    <source>
        <dbReference type="EMBL" id="RBT70698.1"/>
    </source>
</evidence>
<name>A0AB37IQK9_ENTHR</name>
<dbReference type="RefSeq" id="WP_240187936.1">
    <property type="nucleotide sequence ID" value="NZ_KZ846601.1"/>
</dbReference>
<dbReference type="Proteomes" id="UP000253498">
    <property type="component" value="Unassembled WGS sequence"/>
</dbReference>
<reference evidence="2 3" key="1">
    <citation type="submission" date="2015-06" db="EMBL/GenBank/DDBJ databases">
        <title>The Genome Sequence of Enterococcus hirae 88EA1.</title>
        <authorList>
            <consortium name="The Broad Institute Genomics Platform"/>
            <consortium name="The Broad Institute Genome Sequencing Center for Infectious Disease"/>
            <person name="Earl A.M."/>
            <person name="Van Tyne D."/>
            <person name="Lebreton F."/>
            <person name="Saavedra J.T."/>
            <person name="Gilmore M.S."/>
            <person name="Manson McGuire A."/>
            <person name="Clock S."/>
            <person name="Crupain M."/>
            <person name="Rangan U."/>
            <person name="Young S."/>
            <person name="Abouelleil A."/>
            <person name="Cao P."/>
            <person name="Chapman S.B."/>
            <person name="Griggs A."/>
            <person name="Priest M."/>
            <person name="Shea T."/>
            <person name="Wortman J."/>
            <person name="Nusbaum C."/>
            <person name="Birren B."/>
        </authorList>
    </citation>
    <scope>NUCLEOTIDE SEQUENCE [LARGE SCALE GENOMIC DNA]</scope>
    <source>
        <strain evidence="2 3">88EA1</strain>
    </source>
</reference>
<dbReference type="AlphaFoldDB" id="A0AB37IQK9"/>
<sequence length="471" mass="54044">MRKETIKTLQGDCHENEKNNEIGGPNNSIKKRNERIIEAYKTENTLIAGLAERFGVSKRTIGNVTHSLKEQNLQQQSLTNETTKEKEESNNQNIEAYLAGELWVSKLVNRFNGSARTILMKIKKVREQKEEMQYKTSSENEILQLDRNSFEQREELVKQQELISEVPLKDELEQVHPAQPRPLEDKVILLRKQKSVDHDSQSKKYNHNDSSSRKRKMQENKDPEKFSLSVSSIDKDRLKPKKPKKSHVLHEVEEYSPKLSQINKQIHTTENEHLIDENQQDKLQGIGPQQNKNFSSSLPLPNKLEEATSSENHIFNSKQVQVTGSHLRENQEEHPILSETEGEFGNSLFDSLSDFDYSNESNEERSFFQNSANLSDELSNHNLTTEEIVEALMEFDETLDSGKNLVDYVNGSNELPKQSNNDLFEDSSNDSLTTEEIVEALMEIDETLDSAKNLVDYVNGSNELPKQSNND</sequence>